<accession>A0A1D9MDP3</accession>
<dbReference type="RefSeq" id="WP_071166449.1">
    <property type="nucleotide sequence ID" value="NZ_CP017781.1"/>
</dbReference>
<proteinExistence type="predicted"/>
<name>A0A1D9MDP3_9RHOB</name>
<keyword evidence="3" id="KW-0511">Multifunctional enzyme</keyword>
<keyword evidence="1" id="KW-0413">Isomerase</keyword>
<dbReference type="Gene3D" id="1.10.1040.50">
    <property type="match status" value="1"/>
</dbReference>
<dbReference type="InterPro" id="IPR008927">
    <property type="entry name" value="6-PGluconate_DH-like_C_sf"/>
</dbReference>
<dbReference type="GO" id="GO:0016829">
    <property type="term" value="F:lyase activity"/>
    <property type="evidence" value="ECO:0007669"/>
    <property type="project" value="UniProtKB-KW"/>
</dbReference>
<evidence type="ECO:0000313" key="5">
    <source>
        <dbReference type="Proteomes" id="UP000176562"/>
    </source>
</evidence>
<dbReference type="EMBL" id="CP017781">
    <property type="protein sequence ID" value="AOZ69859.1"/>
    <property type="molecule type" value="Genomic_DNA"/>
</dbReference>
<sequence length="368" mass="37493">MAGAPLGGPVALWNQPEGFAAELLGMGHELRFGLSEAAGLEAAFTAIAEVQEKAVRAGRLAPEVREADWGRLTAAFDIAALSGAAAVIARPRPGEAAAIMAATPGALHVFEAPAGAGACGFSRAGKLVELQGEGAGFAQAAALLRAGGARVIAAGWGLGARLEAAFFAAAERAVMAGAAPETVDRVLSVWGFAEPPFLRADRIGIPAVAARLEAAGRAPGVLFTFLAMEGQTGREEGRGVYIYPEPQSAPKPAPGLAEILVALRAEAGVTPKPLSAVEIAARIWAEMAGEGAAALQAGRAHRAGDVDLAAVATGFPLHHGGPMFLSDRAGLLATRKRLRALAAEGAPAPVTLWDVLIRNGRVWAELDG</sequence>
<keyword evidence="2" id="KW-0456">Lyase</keyword>
<dbReference type="GO" id="GO:0006635">
    <property type="term" value="P:fatty acid beta-oxidation"/>
    <property type="evidence" value="ECO:0007669"/>
    <property type="project" value="TreeGrafter"/>
</dbReference>
<dbReference type="GO" id="GO:0003857">
    <property type="term" value="F:(3S)-3-hydroxyacyl-CoA dehydrogenase (NAD+) activity"/>
    <property type="evidence" value="ECO:0007669"/>
    <property type="project" value="TreeGrafter"/>
</dbReference>
<dbReference type="SUPFAM" id="SSF48179">
    <property type="entry name" value="6-phosphogluconate dehydrogenase C-terminal domain-like"/>
    <property type="match status" value="2"/>
</dbReference>
<dbReference type="Proteomes" id="UP000176562">
    <property type="component" value="Chromosome"/>
</dbReference>
<keyword evidence="5" id="KW-1185">Reference proteome</keyword>
<dbReference type="AlphaFoldDB" id="A0A1D9MDP3"/>
<dbReference type="STRING" id="1850250.LPB142_11450"/>
<dbReference type="PANTHER" id="PTHR23309:SF49">
    <property type="entry name" value="PEROXISOMAL BIFUNCTIONAL ENZYME"/>
    <property type="match status" value="1"/>
</dbReference>
<reference evidence="4 5" key="1">
    <citation type="submission" date="2016-10" db="EMBL/GenBank/DDBJ databases">
        <title>Rhodobacter sp. LPB0142, isolated from sea water.</title>
        <authorList>
            <person name="Kim E."/>
            <person name="Yi H."/>
        </authorList>
    </citation>
    <scope>NUCLEOTIDE SEQUENCE [LARGE SCALE GENOMIC DNA]</scope>
    <source>
        <strain evidence="4 5">LPB0142</strain>
    </source>
</reference>
<protein>
    <recommendedName>
        <fullName evidence="6">3-hydroxyacyl-CoA dehydrogenase C-terminal domain-containing protein</fullName>
    </recommendedName>
</protein>
<dbReference type="KEGG" id="rhp:LPB142_11450"/>
<evidence type="ECO:0000313" key="4">
    <source>
        <dbReference type="EMBL" id="AOZ69859.1"/>
    </source>
</evidence>
<evidence type="ECO:0000256" key="3">
    <source>
        <dbReference type="ARBA" id="ARBA00023268"/>
    </source>
</evidence>
<gene>
    <name evidence="4" type="ORF">LPB142_11450</name>
</gene>
<dbReference type="GO" id="GO:0016853">
    <property type="term" value="F:isomerase activity"/>
    <property type="evidence" value="ECO:0007669"/>
    <property type="project" value="UniProtKB-KW"/>
</dbReference>
<evidence type="ECO:0000256" key="2">
    <source>
        <dbReference type="ARBA" id="ARBA00023239"/>
    </source>
</evidence>
<dbReference type="PANTHER" id="PTHR23309">
    <property type="entry name" value="3-HYDROXYACYL-COA DEHYROGENASE"/>
    <property type="match status" value="1"/>
</dbReference>
<organism evidence="4 5">
    <name type="scientific">Rhodobacter xanthinilyticus</name>
    <dbReference type="NCBI Taxonomy" id="1850250"/>
    <lineage>
        <taxon>Bacteria</taxon>
        <taxon>Pseudomonadati</taxon>
        <taxon>Pseudomonadota</taxon>
        <taxon>Alphaproteobacteria</taxon>
        <taxon>Rhodobacterales</taxon>
        <taxon>Rhodobacter group</taxon>
        <taxon>Rhodobacter</taxon>
    </lineage>
</organism>
<evidence type="ECO:0000256" key="1">
    <source>
        <dbReference type="ARBA" id="ARBA00023235"/>
    </source>
</evidence>
<evidence type="ECO:0008006" key="6">
    <source>
        <dbReference type="Google" id="ProtNLM"/>
    </source>
</evidence>